<dbReference type="eggNOG" id="COG1381">
    <property type="taxonomic scope" value="Bacteria"/>
</dbReference>
<keyword evidence="9" id="KW-1185">Reference proteome</keyword>
<dbReference type="InterPro" id="IPR022572">
    <property type="entry name" value="DNA_rep/recomb_RecO_N"/>
</dbReference>
<keyword evidence="4 7" id="KW-0233">DNA recombination</keyword>
<dbReference type="SUPFAM" id="SSF57863">
    <property type="entry name" value="ArfGap/RecO-like zinc finger"/>
    <property type="match status" value="1"/>
</dbReference>
<evidence type="ECO:0000256" key="4">
    <source>
        <dbReference type="ARBA" id="ARBA00023172"/>
    </source>
</evidence>
<protein>
    <recommendedName>
        <fullName evidence="2 7">DNA repair protein RecO</fullName>
    </recommendedName>
    <alternativeName>
        <fullName evidence="6 7">Recombination protein O</fullName>
    </alternativeName>
</protein>
<dbReference type="InterPro" id="IPR003717">
    <property type="entry name" value="RecO"/>
</dbReference>
<gene>
    <name evidence="7 8" type="primary">recO</name>
    <name evidence="8" type="ORF">K1I37_14530</name>
</gene>
<organism evidence="8 9">
    <name type="scientific">Alicyclobacillus acidoterrestris (strain ATCC 49025 / DSM 3922 / CIP 106132 / NCIMB 13137 / GD3B)</name>
    <dbReference type="NCBI Taxonomy" id="1356854"/>
    <lineage>
        <taxon>Bacteria</taxon>
        <taxon>Bacillati</taxon>
        <taxon>Bacillota</taxon>
        <taxon>Bacilli</taxon>
        <taxon>Bacillales</taxon>
        <taxon>Alicyclobacillaceae</taxon>
        <taxon>Alicyclobacillus</taxon>
    </lineage>
</organism>
<accession>T0C8W1</accession>
<keyword evidence="5 7" id="KW-0234">DNA repair</keyword>
<dbReference type="STRING" id="1356854.N007_20365"/>
<evidence type="ECO:0000256" key="5">
    <source>
        <dbReference type="ARBA" id="ARBA00023204"/>
    </source>
</evidence>
<dbReference type="Gene3D" id="1.20.1440.120">
    <property type="entry name" value="Recombination protein O, C-terminal domain"/>
    <property type="match status" value="1"/>
</dbReference>
<dbReference type="Gene3D" id="2.40.50.140">
    <property type="entry name" value="Nucleic acid-binding proteins"/>
    <property type="match status" value="1"/>
</dbReference>
<dbReference type="InterPro" id="IPR037278">
    <property type="entry name" value="ARFGAP/RecO"/>
</dbReference>
<dbReference type="PANTHER" id="PTHR33991:SF1">
    <property type="entry name" value="DNA REPAIR PROTEIN RECO"/>
    <property type="match status" value="1"/>
</dbReference>
<dbReference type="KEGG" id="aaco:K1I37_14530"/>
<dbReference type="HAMAP" id="MF_00201">
    <property type="entry name" value="RecO"/>
    <property type="match status" value="1"/>
</dbReference>
<keyword evidence="3 7" id="KW-0227">DNA damage</keyword>
<dbReference type="InterPro" id="IPR012340">
    <property type="entry name" value="NA-bd_OB-fold"/>
</dbReference>
<comment type="function">
    <text evidence="7">Involved in DNA repair and RecF pathway recombination.</text>
</comment>
<comment type="similarity">
    <text evidence="1 7">Belongs to the RecO family.</text>
</comment>
<dbReference type="InterPro" id="IPR042242">
    <property type="entry name" value="RecO_C"/>
</dbReference>
<dbReference type="SUPFAM" id="SSF50249">
    <property type="entry name" value="Nucleic acid-binding proteins"/>
    <property type="match status" value="1"/>
</dbReference>
<dbReference type="Proteomes" id="UP000829401">
    <property type="component" value="Chromosome"/>
</dbReference>
<evidence type="ECO:0000256" key="2">
    <source>
        <dbReference type="ARBA" id="ARBA00021310"/>
    </source>
</evidence>
<dbReference type="OrthoDB" id="9797083at2"/>
<dbReference type="NCBIfam" id="TIGR00613">
    <property type="entry name" value="reco"/>
    <property type="match status" value="1"/>
</dbReference>
<accession>A0A9E6ZE74</accession>
<dbReference type="GO" id="GO:0006302">
    <property type="term" value="P:double-strand break repair"/>
    <property type="evidence" value="ECO:0007669"/>
    <property type="project" value="TreeGrafter"/>
</dbReference>
<dbReference type="AlphaFoldDB" id="T0C8W1"/>
<dbReference type="EMBL" id="CP080467">
    <property type="protein sequence ID" value="UNO47892.1"/>
    <property type="molecule type" value="Genomic_DNA"/>
</dbReference>
<evidence type="ECO:0000313" key="9">
    <source>
        <dbReference type="Proteomes" id="UP000829401"/>
    </source>
</evidence>
<dbReference type="PANTHER" id="PTHR33991">
    <property type="entry name" value="DNA REPAIR PROTEIN RECO"/>
    <property type="match status" value="1"/>
</dbReference>
<evidence type="ECO:0000256" key="3">
    <source>
        <dbReference type="ARBA" id="ARBA00022763"/>
    </source>
</evidence>
<proteinExistence type="inferred from homology"/>
<dbReference type="Pfam" id="PF11967">
    <property type="entry name" value="RecO_N"/>
    <property type="match status" value="1"/>
</dbReference>
<evidence type="ECO:0000313" key="8">
    <source>
        <dbReference type="EMBL" id="UNO47892.1"/>
    </source>
</evidence>
<dbReference type="GO" id="GO:0043590">
    <property type="term" value="C:bacterial nucleoid"/>
    <property type="evidence" value="ECO:0007669"/>
    <property type="project" value="TreeGrafter"/>
</dbReference>
<dbReference type="RefSeq" id="WP_021295272.1">
    <property type="nucleotide sequence ID" value="NZ_AURB01000055.1"/>
</dbReference>
<sequence>MLYNTDAIVIRTVRYGETHAILTLLTPEGRVSAMAKSALKPQSRLAAGARLCAQGTYFIYQGSGLGNIQQVEVTASRRRLHEDLESAAYAAYFCDLVFAAAPERPVGDPAMYRQFSALLDALAARPEDSALLARVFETKICYWLGVSPDWRFCIRCHTPLVKGYRYHMGEGGFVCSACATTSDSNLSYAVPSSTAKILYLFERTSIEKLGRLDISAATSRALTQTLYYQLTDFGGLYLKSRDVLNQLLDVFDRKDGESG</sequence>
<evidence type="ECO:0000256" key="1">
    <source>
        <dbReference type="ARBA" id="ARBA00007452"/>
    </source>
</evidence>
<name>T0C8W1_ALIAG</name>
<evidence type="ECO:0000256" key="6">
    <source>
        <dbReference type="ARBA" id="ARBA00033409"/>
    </source>
</evidence>
<reference evidence="9" key="1">
    <citation type="journal article" date="2022" name="G3 (Bethesda)">
        <title>Unveiling the complete genome sequence of Alicyclobacillus acidoterrestris DSM 3922T, a taint-producing strain.</title>
        <authorList>
            <person name="Leonardo I.C."/>
            <person name="Barreto Crespo M.T."/>
            <person name="Gaspar F.B."/>
        </authorList>
    </citation>
    <scope>NUCLEOTIDE SEQUENCE [LARGE SCALE GENOMIC DNA]</scope>
    <source>
        <strain evidence="9">DSM 3922</strain>
    </source>
</reference>
<evidence type="ECO:0000256" key="7">
    <source>
        <dbReference type="HAMAP-Rule" id="MF_00201"/>
    </source>
</evidence>
<dbReference type="GO" id="GO:0006310">
    <property type="term" value="P:DNA recombination"/>
    <property type="evidence" value="ECO:0007669"/>
    <property type="project" value="UniProtKB-UniRule"/>
</dbReference>
<dbReference type="Pfam" id="PF02565">
    <property type="entry name" value="RecO_C"/>
    <property type="match status" value="1"/>
</dbReference>